<feature type="compositionally biased region" description="Low complexity" evidence="4">
    <location>
        <begin position="694"/>
        <end position="705"/>
    </location>
</feature>
<feature type="compositionally biased region" description="Pro residues" evidence="4">
    <location>
        <begin position="399"/>
        <end position="408"/>
    </location>
</feature>
<feature type="region of interest" description="Disordered" evidence="4">
    <location>
        <begin position="261"/>
        <end position="281"/>
    </location>
</feature>
<dbReference type="InterPro" id="IPR027417">
    <property type="entry name" value="P-loop_NTPase"/>
</dbReference>
<feature type="region of interest" description="Disordered" evidence="4">
    <location>
        <begin position="521"/>
        <end position="705"/>
    </location>
</feature>
<evidence type="ECO:0000256" key="1">
    <source>
        <dbReference type="ARBA" id="ARBA00022679"/>
    </source>
</evidence>
<feature type="compositionally biased region" description="Polar residues" evidence="4">
    <location>
        <begin position="261"/>
        <end position="270"/>
    </location>
</feature>
<dbReference type="Gene3D" id="3.40.50.300">
    <property type="entry name" value="P-loop containing nucleotide triphosphate hydrolases"/>
    <property type="match status" value="3"/>
</dbReference>
<protein>
    <submittedName>
        <fullName evidence="5">Adenylate kinase isoenzyme 5</fullName>
    </submittedName>
</protein>
<accession>A0A0B2VYL4</accession>
<evidence type="ECO:0000313" key="5">
    <source>
        <dbReference type="EMBL" id="KHN86407.1"/>
    </source>
</evidence>
<dbReference type="EMBL" id="JPKZ01000627">
    <property type="protein sequence ID" value="KHN86407.1"/>
    <property type="molecule type" value="Genomic_DNA"/>
</dbReference>
<dbReference type="InterPro" id="IPR000850">
    <property type="entry name" value="Adenylat/UMP-CMP_kin"/>
</dbReference>
<dbReference type="GO" id="GO:0005524">
    <property type="term" value="F:ATP binding"/>
    <property type="evidence" value="ECO:0007669"/>
    <property type="project" value="InterPro"/>
</dbReference>
<evidence type="ECO:0000256" key="4">
    <source>
        <dbReference type="SAM" id="MobiDB-lite"/>
    </source>
</evidence>
<sequence>MKGTNKYNRPDVPIILFMGGPGGGKTRHAERVRDALADSGLVHICMPDMIRNAIAKYKERYPEWKEAAIKYHRGELIPNNLALALVKAEMGRHQDAKAFFLEGFPREARQVEDFEREVRPVNMALILDYDEATLRKHMENRGLDIEMIDARIREFKQKTLPSAKYFDDQRLLHLVRPVNMALILDYDEATLRKHMENRGLDIEMIDARIREFKQKTLPSAKYFDDQRLLHLIPGEKDDQTIYERMKMLVQRAMDAGVPVLNSASSSQQTTPKPPESSHVSAAAVAAATTAAAATVAAVSEEAQRFKATSQNNVSHPPTHASRPPTHASRPPTRASRPSRPPSSGSRHSQPSEIAASQPPGTAASGDNHKSSSQSATPPQKPNSENTSRKGTPVSGSPVSKPPSIPATPPKTAMSQHEQVGAKSATPLSNHADEERESQLADANSTAVLAAEAPPELEQGQETKAESPAIPSAGNLKEEPPPIANSPAITAAELHESSPVQTATIESIAEAQPILATPIAIPPTVTSQNSNPHSTIVAANEETKSSDQRSNNSEEAVEAAEVHSKRATPATPGTPASIKSKVSEKSNKSFASNKSVTSNKSIKSIGSNKSVKSINSNTSKKAANEGKPETPKSEANPTMANAVEVPVEVHSPAEKAEVKEEEEEMEEEEEEEEEKEEKGGGKNDEASPMRSDSKISSTASTPGPASSIAAQLTSTIASDAASAKLSPSRNDTFPHGLPNNAPVVLVIGAPGSNKAAIAQRIAKKYDGFVYLSMGELLRRQVVQNPDDELWQRIGKKMNAGETVPMKICRELLYSCIHDVGGRSWGYVIEGYPRTQAQAVDFENQFERLDLAILIDCTEQFCFDSIKKRVEAAKVNNDARPDDSPEVVNIRLAMFKQNTLPMLKYLDDKGKLRVVRFKKAVDGDLDVDKIFVEVTSAIDNTIFIEDQESGKSLTSSKDGSTDGRDHQDI</sequence>
<dbReference type="HAMAP" id="MF_00235">
    <property type="entry name" value="Adenylate_kinase_Adk"/>
    <property type="match status" value="1"/>
</dbReference>
<dbReference type="PANTHER" id="PTHR23359">
    <property type="entry name" value="NUCLEOTIDE KINASE"/>
    <property type="match status" value="1"/>
</dbReference>
<keyword evidence="2" id="KW-0547">Nucleotide-binding</keyword>
<dbReference type="GO" id="GO:0006139">
    <property type="term" value="P:nucleobase-containing compound metabolic process"/>
    <property type="evidence" value="ECO:0007669"/>
    <property type="project" value="InterPro"/>
</dbReference>
<dbReference type="GO" id="GO:0019205">
    <property type="term" value="F:nucleobase-containing compound kinase activity"/>
    <property type="evidence" value="ECO:0007669"/>
    <property type="project" value="InterPro"/>
</dbReference>
<dbReference type="STRING" id="6265.A0A0B2VYL4"/>
<dbReference type="OrthoDB" id="442176at2759"/>
<dbReference type="Proteomes" id="UP000031036">
    <property type="component" value="Unassembled WGS sequence"/>
</dbReference>
<dbReference type="CDD" id="cd01428">
    <property type="entry name" value="ADK"/>
    <property type="match status" value="2"/>
</dbReference>
<dbReference type="SUPFAM" id="SSF52540">
    <property type="entry name" value="P-loop containing nucleoside triphosphate hydrolases"/>
    <property type="match status" value="2"/>
</dbReference>
<dbReference type="Pfam" id="PF00406">
    <property type="entry name" value="ADK"/>
    <property type="match status" value="2"/>
</dbReference>
<proteinExistence type="inferred from homology"/>
<dbReference type="AlphaFoldDB" id="A0A0B2VYL4"/>
<feature type="compositionally biased region" description="Polar residues" evidence="4">
    <location>
        <begin position="370"/>
        <end position="389"/>
    </location>
</feature>
<organism evidence="5 6">
    <name type="scientific">Toxocara canis</name>
    <name type="common">Canine roundworm</name>
    <dbReference type="NCBI Taxonomy" id="6265"/>
    <lineage>
        <taxon>Eukaryota</taxon>
        <taxon>Metazoa</taxon>
        <taxon>Ecdysozoa</taxon>
        <taxon>Nematoda</taxon>
        <taxon>Chromadorea</taxon>
        <taxon>Rhabditida</taxon>
        <taxon>Spirurina</taxon>
        <taxon>Ascaridomorpha</taxon>
        <taxon>Ascaridoidea</taxon>
        <taxon>Toxocaridae</taxon>
        <taxon>Toxocara</taxon>
    </lineage>
</organism>
<dbReference type="PRINTS" id="PR00094">
    <property type="entry name" value="ADENYLTKNASE"/>
</dbReference>
<evidence type="ECO:0000313" key="6">
    <source>
        <dbReference type="Proteomes" id="UP000031036"/>
    </source>
</evidence>
<reference evidence="5 6" key="1">
    <citation type="submission" date="2014-11" db="EMBL/GenBank/DDBJ databases">
        <title>Genetic blueprint of the zoonotic pathogen Toxocara canis.</title>
        <authorList>
            <person name="Zhu X.-Q."/>
            <person name="Korhonen P.K."/>
            <person name="Cai H."/>
            <person name="Young N.D."/>
            <person name="Nejsum P."/>
            <person name="von Samson-Himmelstjerna G."/>
            <person name="Boag P.R."/>
            <person name="Tan P."/>
            <person name="Li Q."/>
            <person name="Min J."/>
            <person name="Yang Y."/>
            <person name="Wang X."/>
            <person name="Fang X."/>
            <person name="Hall R.S."/>
            <person name="Hofmann A."/>
            <person name="Sternberg P.W."/>
            <person name="Jex A.R."/>
            <person name="Gasser R.B."/>
        </authorList>
    </citation>
    <scope>NUCLEOTIDE SEQUENCE [LARGE SCALE GENOMIC DNA]</scope>
    <source>
        <strain evidence="5">PN_DK_2014</strain>
    </source>
</reference>
<feature type="compositionally biased region" description="Acidic residues" evidence="4">
    <location>
        <begin position="658"/>
        <end position="674"/>
    </location>
</feature>
<feature type="compositionally biased region" description="Low complexity" evidence="4">
    <location>
        <begin position="328"/>
        <end position="351"/>
    </location>
</feature>
<name>A0A0B2VYL4_TOXCA</name>
<feature type="region of interest" description="Disordered" evidence="4">
    <location>
        <begin position="948"/>
        <end position="967"/>
    </location>
</feature>
<keyword evidence="3 5" id="KW-0418">Kinase</keyword>
<gene>
    <name evidence="5" type="primary">Ak5</name>
    <name evidence="5" type="ORF">Tcan_13621</name>
</gene>
<evidence type="ECO:0000256" key="2">
    <source>
        <dbReference type="ARBA" id="ARBA00022741"/>
    </source>
</evidence>
<feature type="region of interest" description="Disordered" evidence="4">
    <location>
        <begin position="302"/>
        <end position="504"/>
    </location>
</feature>
<evidence type="ECO:0000256" key="3">
    <source>
        <dbReference type="ARBA" id="ARBA00022777"/>
    </source>
</evidence>
<dbReference type="OMA" id="HMENRGL"/>
<feature type="compositionally biased region" description="Basic and acidic residues" evidence="4">
    <location>
        <begin position="621"/>
        <end position="631"/>
    </location>
</feature>
<feature type="compositionally biased region" description="Basic and acidic residues" evidence="4">
    <location>
        <begin position="957"/>
        <end position="967"/>
    </location>
</feature>
<keyword evidence="1" id="KW-0808">Transferase</keyword>
<feature type="compositionally biased region" description="Polar residues" evidence="4">
    <location>
        <begin position="306"/>
        <end position="315"/>
    </location>
</feature>
<keyword evidence="6" id="KW-1185">Reference proteome</keyword>
<comment type="caution">
    <text evidence="5">The sequence shown here is derived from an EMBL/GenBank/DDBJ whole genome shotgun (WGS) entry which is preliminary data.</text>
</comment>
<feature type="compositionally biased region" description="Low complexity" evidence="4">
    <location>
        <begin position="448"/>
        <end position="457"/>
    </location>
</feature>
<feature type="compositionally biased region" description="Basic and acidic residues" evidence="4">
    <location>
        <begin position="675"/>
        <end position="692"/>
    </location>
</feature>
<feature type="compositionally biased region" description="Low complexity" evidence="4">
    <location>
        <begin position="597"/>
        <end position="620"/>
    </location>
</feature>
<feature type="compositionally biased region" description="Polar residues" evidence="4">
    <location>
        <begin position="587"/>
        <end position="596"/>
    </location>
</feature>